<dbReference type="CDD" id="cd04301">
    <property type="entry name" value="NAT_SF"/>
    <property type="match status" value="1"/>
</dbReference>
<comment type="caution">
    <text evidence="2">The sequence shown here is derived from an EMBL/GenBank/DDBJ whole genome shotgun (WGS) entry which is preliminary data.</text>
</comment>
<evidence type="ECO:0000313" key="2">
    <source>
        <dbReference type="EMBL" id="CAG5003425.1"/>
    </source>
</evidence>
<dbReference type="AlphaFoldDB" id="A0A916JDG1"/>
<feature type="domain" description="N-acetyltransferase" evidence="1">
    <location>
        <begin position="6"/>
        <end position="159"/>
    </location>
</feature>
<dbReference type="InterPro" id="IPR016181">
    <property type="entry name" value="Acyl_CoA_acyltransferase"/>
</dbReference>
<proteinExistence type="predicted"/>
<dbReference type="Proteomes" id="UP000680038">
    <property type="component" value="Unassembled WGS sequence"/>
</dbReference>
<protein>
    <recommendedName>
        <fullName evidence="1">N-acetyltransferase domain-containing protein</fullName>
    </recommendedName>
</protein>
<organism evidence="2 3">
    <name type="scientific">Dyadobacter helix</name>
    <dbReference type="NCBI Taxonomy" id="2822344"/>
    <lineage>
        <taxon>Bacteria</taxon>
        <taxon>Pseudomonadati</taxon>
        <taxon>Bacteroidota</taxon>
        <taxon>Cytophagia</taxon>
        <taxon>Cytophagales</taxon>
        <taxon>Spirosomataceae</taxon>
        <taxon>Dyadobacter</taxon>
    </lineage>
</organism>
<dbReference type="SUPFAM" id="SSF55729">
    <property type="entry name" value="Acyl-CoA N-acyltransferases (Nat)"/>
    <property type="match status" value="1"/>
</dbReference>
<dbReference type="RefSeq" id="WP_215239688.1">
    <property type="nucleotide sequence ID" value="NZ_CAJRAF010000002.1"/>
</dbReference>
<evidence type="ECO:0000259" key="1">
    <source>
        <dbReference type="PROSITE" id="PS51186"/>
    </source>
</evidence>
<dbReference type="InterPro" id="IPR000182">
    <property type="entry name" value="GNAT_dom"/>
</dbReference>
<dbReference type="InterPro" id="IPR052777">
    <property type="entry name" value="Acetyltransferase_Enz"/>
</dbReference>
<evidence type="ECO:0000313" key="3">
    <source>
        <dbReference type="Proteomes" id="UP000680038"/>
    </source>
</evidence>
<keyword evidence="3" id="KW-1185">Reference proteome</keyword>
<dbReference type="Gene3D" id="3.40.630.30">
    <property type="match status" value="1"/>
</dbReference>
<dbReference type="PROSITE" id="PS51186">
    <property type="entry name" value="GNAT"/>
    <property type="match status" value="1"/>
</dbReference>
<dbReference type="PANTHER" id="PTHR43305:SF1">
    <property type="entry name" value="FAMILY N-ACETYLTRANSFERASE, PUTATIVE (AFU_ORTHOLOGUE AFUA_2G01380)-RELATED"/>
    <property type="match status" value="1"/>
</dbReference>
<reference evidence="2" key="1">
    <citation type="submission" date="2021-04" db="EMBL/GenBank/DDBJ databases">
        <authorList>
            <person name="Rodrigo-Torres L."/>
            <person name="Arahal R. D."/>
            <person name="Lucena T."/>
        </authorList>
    </citation>
    <scope>NUCLEOTIDE SEQUENCE</scope>
    <source>
        <strain evidence="2">CECT 9275</strain>
    </source>
</reference>
<sequence>MNPAPVIIKAENPDHYSAGLVLFKAYITSLDFDLSFQNIDQELQILPEMYGAPTGALLLVVYDNQYIGVAGIRRIENEFTCEVKRMYIRPEYQGKGMGKELMSKIMEVAREMNYRKIKLDTHAVKMPHAVKLYEASGFRQVAPYNYNPHPGTVFFERDL</sequence>
<dbReference type="GO" id="GO:0016747">
    <property type="term" value="F:acyltransferase activity, transferring groups other than amino-acyl groups"/>
    <property type="evidence" value="ECO:0007669"/>
    <property type="project" value="InterPro"/>
</dbReference>
<dbReference type="PANTHER" id="PTHR43305">
    <property type="entry name" value="FAMILY N-ACETYLTRANSFERASE, PUTATIVE (AFU_ORTHOLOGUE AFUA_2G01380)-RELATED"/>
    <property type="match status" value="1"/>
</dbReference>
<gene>
    <name evidence="2" type="ORF">DYBT9275_03150</name>
</gene>
<dbReference type="Pfam" id="PF00583">
    <property type="entry name" value="Acetyltransf_1"/>
    <property type="match status" value="1"/>
</dbReference>
<name>A0A916JDG1_9BACT</name>
<dbReference type="EMBL" id="CAJRAF010000002">
    <property type="protein sequence ID" value="CAG5003425.1"/>
    <property type="molecule type" value="Genomic_DNA"/>
</dbReference>
<accession>A0A916JDG1</accession>